<protein>
    <submittedName>
        <fullName evidence="1">Uncharacterized protein</fullName>
    </submittedName>
</protein>
<dbReference type="EMBL" id="JBHSCL010000009">
    <property type="protein sequence ID" value="MFC4221726.1"/>
    <property type="molecule type" value="Genomic_DNA"/>
</dbReference>
<gene>
    <name evidence="1" type="ORF">ACFOWS_16350</name>
</gene>
<evidence type="ECO:0000313" key="2">
    <source>
        <dbReference type="Proteomes" id="UP001595841"/>
    </source>
</evidence>
<evidence type="ECO:0000313" key="1">
    <source>
        <dbReference type="EMBL" id="MFC4221726.1"/>
    </source>
</evidence>
<comment type="caution">
    <text evidence="1">The sequence shown here is derived from an EMBL/GenBank/DDBJ whole genome shotgun (WGS) entry which is preliminary data.</text>
</comment>
<dbReference type="RefSeq" id="WP_379766883.1">
    <property type="nucleotide sequence ID" value="NZ_JBHSCL010000009.1"/>
</dbReference>
<organism evidence="1 2">
    <name type="scientific">Flagellimonas marina</name>
    <dbReference type="NCBI Taxonomy" id="1775168"/>
    <lineage>
        <taxon>Bacteria</taxon>
        <taxon>Pseudomonadati</taxon>
        <taxon>Bacteroidota</taxon>
        <taxon>Flavobacteriia</taxon>
        <taxon>Flavobacteriales</taxon>
        <taxon>Flavobacteriaceae</taxon>
        <taxon>Flagellimonas</taxon>
    </lineage>
</organism>
<dbReference type="Proteomes" id="UP001595841">
    <property type="component" value="Unassembled WGS sequence"/>
</dbReference>
<keyword evidence="2" id="KW-1185">Reference proteome</keyword>
<sequence length="219" mass="25574">MKHQEMKFLQRAPHVIKYVCLVALIFLAFIQKAHSQDVERQAYYAVIANIIGQDTVVKDFTHKILDNKIKEGKITPRDSAEYVQKIRERELVLDKHIPNSYIRRVFHENLVQSKKGKNTMLFNAFERHGINLEQILGKIPNDSLHNPVSLKPGIKLLEEARRSKYSHSFSSPIEIGNNKFLVYHSYYGGANLFRDNYFIYSIDENGNFKDLTWVYGYHS</sequence>
<name>A0ABV8PQX7_9FLAO</name>
<reference evidence="2" key="1">
    <citation type="journal article" date="2019" name="Int. J. Syst. Evol. Microbiol.">
        <title>The Global Catalogue of Microorganisms (GCM) 10K type strain sequencing project: providing services to taxonomists for standard genome sequencing and annotation.</title>
        <authorList>
            <consortium name="The Broad Institute Genomics Platform"/>
            <consortium name="The Broad Institute Genome Sequencing Center for Infectious Disease"/>
            <person name="Wu L."/>
            <person name="Ma J."/>
        </authorList>
    </citation>
    <scope>NUCLEOTIDE SEQUENCE [LARGE SCALE GENOMIC DNA]</scope>
    <source>
        <strain evidence="2">CGMCC 1.15774</strain>
    </source>
</reference>
<proteinExistence type="predicted"/>
<accession>A0ABV8PQX7</accession>